<dbReference type="CDD" id="cd00712">
    <property type="entry name" value="AsnB"/>
    <property type="match status" value="1"/>
</dbReference>
<dbReference type="Gene3D" id="3.60.20.10">
    <property type="entry name" value="Glutamine Phosphoribosylpyrophosphate, subunit 1, domain 1"/>
    <property type="match status" value="1"/>
</dbReference>
<dbReference type="PANTHER" id="PTHR11772">
    <property type="entry name" value="ASPARAGINE SYNTHETASE"/>
    <property type="match status" value="1"/>
</dbReference>
<dbReference type="STRING" id="564608.C1N3Q3"/>
<evidence type="ECO:0000313" key="12">
    <source>
        <dbReference type="Proteomes" id="UP000001876"/>
    </source>
</evidence>
<sequence>MCGIFGVVALTGDPLANRKRVYNLAKRLRHRGPDSYGMDIAMGVPGAPADAQTYLVHKRLSIVAPGPDGDQPLFTAADKKIAFIANGEIYNHAELREKYGIVSANKSDCQVIGHLYEKMGPEFVRELDGMFAYVIEDRHTGRVVAGRDHMGKIPCYIAYGKDGSVWFSSEMKTLVDDPGIEKYEIFPPGHYYVREPGEREGKMTRWYDPQWVTDPEYIPTRDADLTELRETVVDAVKKRLMADVPYAVLLSGGLDSSLITSIAVRHKKEATNTFGSDEPVHSFSIGIKGAPDLVAARAVAEQLGTVHHEVHFTPEEALDALPDIVYHLETFEQVRASVPMYLLCRHIKSLGFKMVLSGEGADELFGGYLYFHKAPDAAEFHRECVRKTTRLHQWDVLRANKSTMAWGIEVRTPLLSQQVCDYAMNTNPEQKVIDMSAKDEEGNPRMEKYLLRKAFDTPDAPYLPKSVLWRQKEQFSDGVGYDWVDGLAKYADAVVSDEDFANAATRFPLSPPLSKEYYLLRSIFEEHFVTGMENGRYAYATCPFGKSIACSTPEAVSWDPEWEKSVGDISGRAVKNVHVAADAFNVAADGGGGAAKAEKSAAGKSAASKASAAKAVVGVSAAAARSGASVRVRAAAIGAGRTRAVGGGRRSDAVLRRGRAFVGLRAVGAFVA</sequence>
<dbReference type="KEGG" id="mpp:MICPUCDRAFT_21388"/>
<keyword evidence="12" id="KW-1185">Reference proteome</keyword>
<dbReference type="CDD" id="cd01991">
    <property type="entry name" value="Asn_synthase_B_C"/>
    <property type="match status" value="1"/>
</dbReference>
<dbReference type="RefSeq" id="XP_003062414.1">
    <property type="nucleotide sequence ID" value="XM_003062368.1"/>
</dbReference>
<dbReference type="InterPro" id="IPR033738">
    <property type="entry name" value="AsnB_N"/>
</dbReference>
<reference evidence="11 12" key="1">
    <citation type="journal article" date="2009" name="Science">
        <title>Green evolution and dynamic adaptations revealed by genomes of the marine picoeukaryotes Micromonas.</title>
        <authorList>
            <person name="Worden A.Z."/>
            <person name="Lee J.H."/>
            <person name="Mock T."/>
            <person name="Rouze P."/>
            <person name="Simmons M.P."/>
            <person name="Aerts A.L."/>
            <person name="Allen A.E."/>
            <person name="Cuvelier M.L."/>
            <person name="Derelle E."/>
            <person name="Everett M.V."/>
            <person name="Foulon E."/>
            <person name="Grimwood J."/>
            <person name="Gundlach H."/>
            <person name="Henrissat B."/>
            <person name="Napoli C."/>
            <person name="McDonald S.M."/>
            <person name="Parker M.S."/>
            <person name="Rombauts S."/>
            <person name="Salamov A."/>
            <person name="Von Dassow P."/>
            <person name="Badger J.H."/>
            <person name="Coutinho P.M."/>
            <person name="Demir E."/>
            <person name="Dubchak I."/>
            <person name="Gentemann C."/>
            <person name="Eikrem W."/>
            <person name="Gready J.E."/>
            <person name="John U."/>
            <person name="Lanier W."/>
            <person name="Lindquist E.A."/>
            <person name="Lucas S."/>
            <person name="Mayer K.F."/>
            <person name="Moreau H."/>
            <person name="Not F."/>
            <person name="Otillar R."/>
            <person name="Panaud O."/>
            <person name="Pangilinan J."/>
            <person name="Paulsen I."/>
            <person name="Piegu B."/>
            <person name="Poliakov A."/>
            <person name="Robbens S."/>
            <person name="Schmutz J."/>
            <person name="Toulza E."/>
            <person name="Wyss T."/>
            <person name="Zelensky A."/>
            <person name="Zhou K."/>
            <person name="Armbrust E.V."/>
            <person name="Bhattacharya D."/>
            <person name="Goodenough U.W."/>
            <person name="Van de Peer Y."/>
            <person name="Grigoriev I.V."/>
        </authorList>
    </citation>
    <scope>NUCLEOTIDE SEQUENCE [LARGE SCALE GENOMIC DNA]</scope>
    <source>
        <strain evidence="11 12">CCMP1545</strain>
    </source>
</reference>
<dbReference type="GO" id="GO:0005829">
    <property type="term" value="C:cytosol"/>
    <property type="evidence" value="ECO:0007669"/>
    <property type="project" value="TreeGrafter"/>
</dbReference>
<protein>
    <recommendedName>
        <fullName evidence="1">asparagine synthase (glutamine-hydrolyzing)</fullName>
        <ecNumber evidence="1">6.3.5.4</ecNumber>
    </recommendedName>
</protein>
<evidence type="ECO:0000256" key="6">
    <source>
        <dbReference type="ARBA" id="ARBA00022888"/>
    </source>
</evidence>
<organism evidence="12">
    <name type="scientific">Micromonas pusilla (strain CCMP1545)</name>
    <name type="common">Picoplanktonic green alga</name>
    <dbReference type="NCBI Taxonomy" id="564608"/>
    <lineage>
        <taxon>Eukaryota</taxon>
        <taxon>Viridiplantae</taxon>
        <taxon>Chlorophyta</taxon>
        <taxon>Mamiellophyceae</taxon>
        <taxon>Mamiellales</taxon>
        <taxon>Mamiellaceae</taxon>
        <taxon>Micromonas</taxon>
    </lineage>
</organism>
<feature type="domain" description="Glutamine amidotransferase type-2" evidence="10">
    <location>
        <begin position="2"/>
        <end position="197"/>
    </location>
</feature>
<dbReference type="OrthoDB" id="409189at2759"/>
<dbReference type="InterPro" id="IPR006426">
    <property type="entry name" value="Asn_synth_AEB"/>
</dbReference>
<keyword evidence="7" id="KW-0315">Glutamine amidotransferase</keyword>
<dbReference type="Gene3D" id="3.40.50.620">
    <property type="entry name" value="HUPs"/>
    <property type="match status" value="1"/>
</dbReference>
<evidence type="ECO:0000313" key="11">
    <source>
        <dbReference type="EMBL" id="EEH53233.1"/>
    </source>
</evidence>
<keyword evidence="5" id="KW-0067">ATP-binding</keyword>
<dbReference type="GO" id="GO:0005524">
    <property type="term" value="F:ATP binding"/>
    <property type="evidence" value="ECO:0007669"/>
    <property type="project" value="UniProtKB-KW"/>
</dbReference>
<dbReference type="InterPro" id="IPR050795">
    <property type="entry name" value="Asn_Synthetase"/>
</dbReference>
<evidence type="ECO:0000256" key="3">
    <source>
        <dbReference type="ARBA" id="ARBA00022605"/>
    </source>
</evidence>
<dbReference type="InterPro" id="IPR017932">
    <property type="entry name" value="GATase_2_dom"/>
</dbReference>
<evidence type="ECO:0000256" key="8">
    <source>
        <dbReference type="ARBA" id="ARBA00029440"/>
    </source>
</evidence>
<evidence type="ECO:0000256" key="7">
    <source>
        <dbReference type="ARBA" id="ARBA00022962"/>
    </source>
</evidence>
<dbReference type="SUPFAM" id="SSF56235">
    <property type="entry name" value="N-terminal nucleophile aminohydrolases (Ntn hydrolases)"/>
    <property type="match status" value="1"/>
</dbReference>
<dbReference type="InterPro" id="IPR001962">
    <property type="entry name" value="Asn_synthase"/>
</dbReference>
<dbReference type="Pfam" id="PF13537">
    <property type="entry name" value="GATase_7"/>
    <property type="match status" value="1"/>
</dbReference>
<evidence type="ECO:0000256" key="9">
    <source>
        <dbReference type="ARBA" id="ARBA00048741"/>
    </source>
</evidence>
<dbReference type="EC" id="6.3.5.4" evidence="1"/>
<accession>C1N3Q3</accession>
<dbReference type="NCBIfam" id="NF006949">
    <property type="entry name" value="PRK09431.1"/>
    <property type="match status" value="1"/>
</dbReference>
<dbReference type="GeneID" id="9688095"/>
<dbReference type="AlphaFoldDB" id="C1N3Q3"/>
<dbReference type="eggNOG" id="KOG0571">
    <property type="taxonomic scope" value="Eukaryota"/>
</dbReference>
<keyword evidence="2" id="KW-0436">Ligase</keyword>
<dbReference type="Proteomes" id="UP000001876">
    <property type="component" value="Unassembled WGS sequence"/>
</dbReference>
<gene>
    <name evidence="11" type="primary">ASN2</name>
    <name evidence="11" type="ORF">MICPUCDRAFT_21388</name>
</gene>
<proteinExistence type="predicted"/>
<name>C1N3Q3_MICPC</name>
<dbReference type="InterPro" id="IPR014729">
    <property type="entry name" value="Rossmann-like_a/b/a_fold"/>
</dbReference>
<evidence type="ECO:0000256" key="4">
    <source>
        <dbReference type="ARBA" id="ARBA00022741"/>
    </source>
</evidence>
<dbReference type="NCBIfam" id="TIGR01536">
    <property type="entry name" value="asn_synth_AEB"/>
    <property type="match status" value="1"/>
</dbReference>
<evidence type="ECO:0000256" key="1">
    <source>
        <dbReference type="ARBA" id="ARBA00012737"/>
    </source>
</evidence>
<comment type="pathway">
    <text evidence="8">Amino-acid biosynthesis.</text>
</comment>
<keyword evidence="6" id="KW-0061">Asparagine biosynthesis</keyword>
<comment type="catalytic activity">
    <reaction evidence="9">
        <text>L-aspartate + L-glutamine + ATP + H2O = L-asparagine + L-glutamate + AMP + diphosphate + H(+)</text>
        <dbReference type="Rhea" id="RHEA:12228"/>
        <dbReference type="ChEBI" id="CHEBI:15377"/>
        <dbReference type="ChEBI" id="CHEBI:15378"/>
        <dbReference type="ChEBI" id="CHEBI:29985"/>
        <dbReference type="ChEBI" id="CHEBI:29991"/>
        <dbReference type="ChEBI" id="CHEBI:30616"/>
        <dbReference type="ChEBI" id="CHEBI:33019"/>
        <dbReference type="ChEBI" id="CHEBI:58048"/>
        <dbReference type="ChEBI" id="CHEBI:58359"/>
        <dbReference type="ChEBI" id="CHEBI:456215"/>
        <dbReference type="EC" id="6.3.5.4"/>
    </reaction>
</comment>
<dbReference type="OMA" id="QFASKHT"/>
<dbReference type="EMBL" id="GG663746">
    <property type="protein sequence ID" value="EEH53233.1"/>
    <property type="molecule type" value="Genomic_DNA"/>
</dbReference>
<dbReference type="PROSITE" id="PS51278">
    <property type="entry name" value="GATASE_TYPE_2"/>
    <property type="match status" value="1"/>
</dbReference>
<evidence type="ECO:0000259" key="10">
    <source>
        <dbReference type="PROSITE" id="PS51278"/>
    </source>
</evidence>
<dbReference type="GO" id="GO:0006529">
    <property type="term" value="P:asparagine biosynthetic process"/>
    <property type="evidence" value="ECO:0007669"/>
    <property type="project" value="UniProtKB-KW"/>
</dbReference>
<keyword evidence="3" id="KW-0028">Amino-acid biosynthesis</keyword>
<evidence type="ECO:0000256" key="5">
    <source>
        <dbReference type="ARBA" id="ARBA00022840"/>
    </source>
</evidence>
<dbReference type="Pfam" id="PF00733">
    <property type="entry name" value="Asn_synthase"/>
    <property type="match status" value="1"/>
</dbReference>
<dbReference type="SUPFAM" id="SSF52402">
    <property type="entry name" value="Adenine nucleotide alpha hydrolases-like"/>
    <property type="match status" value="1"/>
</dbReference>
<evidence type="ECO:0000256" key="2">
    <source>
        <dbReference type="ARBA" id="ARBA00022598"/>
    </source>
</evidence>
<keyword evidence="4" id="KW-0547">Nucleotide-binding</keyword>
<dbReference type="InterPro" id="IPR029055">
    <property type="entry name" value="Ntn_hydrolases_N"/>
</dbReference>
<dbReference type="GO" id="GO:0004066">
    <property type="term" value="F:asparagine synthase (glutamine-hydrolyzing) activity"/>
    <property type="evidence" value="ECO:0007669"/>
    <property type="project" value="UniProtKB-EC"/>
</dbReference>
<dbReference type="PANTHER" id="PTHR11772:SF2">
    <property type="entry name" value="ASPARAGINE SYNTHETASE [GLUTAMINE-HYDROLYZING]"/>
    <property type="match status" value="1"/>
</dbReference>